<name>A0ABY0BLA6_MORCA</name>
<keyword evidence="1" id="KW-0812">Transmembrane</keyword>
<protein>
    <submittedName>
        <fullName evidence="2">Uncharacterized protein</fullName>
    </submittedName>
</protein>
<reference evidence="2 3" key="1">
    <citation type="submission" date="2018-12" db="EMBL/GenBank/DDBJ databases">
        <title>Persistence of Moraxella catarrhalis in Chronic Obstructive Pulmonary Disease and Regulation of the Hag/MID Adhesin.</title>
        <authorList>
            <person name="Murphy T."/>
            <person name="Zhao X."/>
            <person name="Vyas G."/>
            <person name="Aluvathingal J."/>
            <person name="Nadendla S."/>
            <person name="Tallon L."/>
            <person name="Tettelin H."/>
        </authorList>
    </citation>
    <scope>NUCLEOTIDE SEQUENCE [LARGE SCALE GENOMIC DNA]</scope>
    <source>
        <strain evidence="2 3">173P27B1</strain>
    </source>
</reference>
<dbReference type="EMBL" id="RYER01000010">
    <property type="protein sequence ID" value="RUO17307.1"/>
    <property type="molecule type" value="Genomic_DNA"/>
</dbReference>
<dbReference type="Proteomes" id="UP000268436">
    <property type="component" value="Unassembled WGS sequence"/>
</dbReference>
<evidence type="ECO:0000313" key="3">
    <source>
        <dbReference type="Proteomes" id="UP000268436"/>
    </source>
</evidence>
<comment type="caution">
    <text evidence="2">The sequence shown here is derived from an EMBL/GenBank/DDBJ whole genome shotgun (WGS) entry which is preliminary data.</text>
</comment>
<keyword evidence="3" id="KW-1185">Reference proteome</keyword>
<feature type="transmembrane region" description="Helical" evidence="1">
    <location>
        <begin position="33"/>
        <end position="51"/>
    </location>
</feature>
<organism evidence="2 3">
    <name type="scientific">Moraxella catarrhalis</name>
    <name type="common">Branhamella catarrhalis</name>
    <dbReference type="NCBI Taxonomy" id="480"/>
    <lineage>
        <taxon>Bacteria</taxon>
        <taxon>Pseudomonadati</taxon>
        <taxon>Pseudomonadota</taxon>
        <taxon>Gammaproteobacteria</taxon>
        <taxon>Moraxellales</taxon>
        <taxon>Moraxellaceae</taxon>
        <taxon>Moraxella</taxon>
    </lineage>
</organism>
<sequence>MTPSPFGNMPIGSAWAGVCNHDGDKTSIDKMAVPSRVLFIVLLVFFMGHTLSRSKITLLH</sequence>
<gene>
    <name evidence="2" type="ORF">EJK54_1042</name>
</gene>
<keyword evidence="1" id="KW-1133">Transmembrane helix</keyword>
<proteinExistence type="predicted"/>
<dbReference type="RefSeq" id="WP_042510474.1">
    <property type="nucleotide sequence ID" value="NZ_CP007669.1"/>
</dbReference>
<evidence type="ECO:0000313" key="2">
    <source>
        <dbReference type="EMBL" id="RUO17307.1"/>
    </source>
</evidence>
<evidence type="ECO:0000256" key="1">
    <source>
        <dbReference type="SAM" id="Phobius"/>
    </source>
</evidence>
<keyword evidence="1" id="KW-0472">Membrane</keyword>
<accession>A0ABY0BLA6</accession>
<dbReference type="GeneID" id="66586674"/>